<comment type="caution">
    <text evidence="1">The sequence shown here is derived from an EMBL/GenBank/DDBJ whole genome shotgun (WGS) entry which is preliminary data.</text>
</comment>
<organism evidence="1 2">
    <name type="scientific">Hibiscus sabdariffa</name>
    <name type="common">roselle</name>
    <dbReference type="NCBI Taxonomy" id="183260"/>
    <lineage>
        <taxon>Eukaryota</taxon>
        <taxon>Viridiplantae</taxon>
        <taxon>Streptophyta</taxon>
        <taxon>Embryophyta</taxon>
        <taxon>Tracheophyta</taxon>
        <taxon>Spermatophyta</taxon>
        <taxon>Magnoliopsida</taxon>
        <taxon>eudicotyledons</taxon>
        <taxon>Gunneridae</taxon>
        <taxon>Pentapetalae</taxon>
        <taxon>rosids</taxon>
        <taxon>malvids</taxon>
        <taxon>Malvales</taxon>
        <taxon>Malvaceae</taxon>
        <taxon>Malvoideae</taxon>
        <taxon>Hibiscus</taxon>
    </lineage>
</organism>
<evidence type="ECO:0000313" key="2">
    <source>
        <dbReference type="Proteomes" id="UP001472677"/>
    </source>
</evidence>
<keyword evidence="2" id="KW-1185">Reference proteome</keyword>
<dbReference type="Proteomes" id="UP001472677">
    <property type="component" value="Unassembled WGS sequence"/>
</dbReference>
<evidence type="ECO:0000313" key="1">
    <source>
        <dbReference type="EMBL" id="KAK8573033.1"/>
    </source>
</evidence>
<accession>A0ABR2F7Q0</accession>
<reference evidence="1 2" key="1">
    <citation type="journal article" date="2024" name="G3 (Bethesda)">
        <title>Genome assembly of Hibiscus sabdariffa L. provides insights into metabolisms of medicinal natural products.</title>
        <authorList>
            <person name="Kim T."/>
        </authorList>
    </citation>
    <scope>NUCLEOTIDE SEQUENCE [LARGE SCALE GENOMIC DNA]</scope>
    <source>
        <strain evidence="1">TK-2024</strain>
        <tissue evidence="1">Old leaves</tissue>
    </source>
</reference>
<gene>
    <name evidence="1" type="ORF">V6N12_029071</name>
</gene>
<proteinExistence type="predicted"/>
<name>A0ABR2F7Q0_9ROSI</name>
<protein>
    <submittedName>
        <fullName evidence="1">Uncharacterized protein</fullName>
    </submittedName>
</protein>
<sequence>MRDDAVQRRLGLRKLSTFMVVPNLGTPLAKVSFLLAFQFPTKTTAGFSSLVSSISRLPPGKPSLHSFPSIQGGSTSPPSRPFLFLHSCSSRESSRCISV</sequence>
<dbReference type="EMBL" id="JBBPBM010000008">
    <property type="protein sequence ID" value="KAK8573033.1"/>
    <property type="molecule type" value="Genomic_DNA"/>
</dbReference>